<accession>A0A9P4GR41</accession>
<reference evidence="1" key="1">
    <citation type="submission" date="2020-01" db="EMBL/GenBank/DDBJ databases">
        <authorList>
            <consortium name="DOE Joint Genome Institute"/>
            <person name="Haridas S."/>
            <person name="Albert R."/>
            <person name="Binder M."/>
            <person name="Bloem J."/>
            <person name="Labutti K."/>
            <person name="Salamov A."/>
            <person name="Andreopoulos B."/>
            <person name="Baker S.E."/>
            <person name="Barry K."/>
            <person name="Bills G."/>
            <person name="Bluhm B.H."/>
            <person name="Cannon C."/>
            <person name="Castanera R."/>
            <person name="Culley D.E."/>
            <person name="Daum C."/>
            <person name="Ezra D."/>
            <person name="Gonzalez J.B."/>
            <person name="Henrissat B."/>
            <person name="Kuo A."/>
            <person name="Liang C."/>
            <person name="Lipzen A."/>
            <person name="Lutzoni F."/>
            <person name="Magnuson J."/>
            <person name="Mondo S."/>
            <person name="Nolan M."/>
            <person name="Ohm R."/>
            <person name="Pangilinan J."/>
            <person name="Park H.-J."/>
            <person name="Ramirez L."/>
            <person name="Alfaro M."/>
            <person name="Sun H."/>
            <person name="Tritt A."/>
            <person name="Yoshinaga Y."/>
            <person name="Zwiers L.-H."/>
            <person name="Turgeon B.G."/>
            <person name="Goodwin S.B."/>
            <person name="Spatafora J.W."/>
            <person name="Crous P.W."/>
            <person name="Grigoriev I.V."/>
        </authorList>
    </citation>
    <scope>NUCLEOTIDE SEQUENCE</scope>
    <source>
        <strain evidence="1">CBS 394.84</strain>
    </source>
</reference>
<dbReference type="GeneID" id="63843840"/>
<name>A0A9P4GR41_9PLEO</name>
<gene>
    <name evidence="1" type="ORF">K460DRAFT_11555</name>
</gene>
<dbReference type="Proteomes" id="UP000800039">
    <property type="component" value="Unassembled WGS sequence"/>
</dbReference>
<dbReference type="RefSeq" id="XP_040792748.1">
    <property type="nucleotide sequence ID" value="XM_040926589.1"/>
</dbReference>
<organism evidence="1 2">
    <name type="scientific">Cucurbitaria berberidis CBS 394.84</name>
    <dbReference type="NCBI Taxonomy" id="1168544"/>
    <lineage>
        <taxon>Eukaryota</taxon>
        <taxon>Fungi</taxon>
        <taxon>Dikarya</taxon>
        <taxon>Ascomycota</taxon>
        <taxon>Pezizomycotina</taxon>
        <taxon>Dothideomycetes</taxon>
        <taxon>Pleosporomycetidae</taxon>
        <taxon>Pleosporales</taxon>
        <taxon>Pleosporineae</taxon>
        <taxon>Cucurbitariaceae</taxon>
        <taxon>Cucurbitaria</taxon>
    </lineage>
</organism>
<dbReference type="EMBL" id="ML976614">
    <property type="protein sequence ID" value="KAF1850185.1"/>
    <property type="molecule type" value="Genomic_DNA"/>
</dbReference>
<comment type="caution">
    <text evidence="1">The sequence shown here is derived from an EMBL/GenBank/DDBJ whole genome shotgun (WGS) entry which is preliminary data.</text>
</comment>
<protein>
    <submittedName>
        <fullName evidence="1">Uncharacterized protein</fullName>
    </submittedName>
</protein>
<sequence length="130" mass="14639">MPNNSPLHERSVMGTNHWPMAPSSTVLHQFGTKNFSSQSWALLSTNSSMAKLWSSVVRRMGQRPLGTLQRIGWTIFTLLVLQMASCSWFLGRYPIPSRFTDGARSPLASTRLPSCYAWLTQILQALLLRT</sequence>
<dbReference type="AlphaFoldDB" id="A0A9P4GR41"/>
<evidence type="ECO:0000313" key="1">
    <source>
        <dbReference type="EMBL" id="KAF1850185.1"/>
    </source>
</evidence>
<proteinExistence type="predicted"/>
<keyword evidence="2" id="KW-1185">Reference proteome</keyword>
<evidence type="ECO:0000313" key="2">
    <source>
        <dbReference type="Proteomes" id="UP000800039"/>
    </source>
</evidence>